<feature type="domain" description="ABC transporter" evidence="4">
    <location>
        <begin position="2"/>
        <end position="243"/>
    </location>
</feature>
<keyword evidence="1" id="KW-0813">Transport</keyword>
<dbReference type="STRING" id="589924.Ferp_0081"/>
<keyword evidence="3" id="KW-0067">ATP-binding</keyword>
<dbReference type="Proteomes" id="UP000002613">
    <property type="component" value="Chromosome"/>
</dbReference>
<dbReference type="SMART" id="SM00382">
    <property type="entry name" value="AAA"/>
    <property type="match status" value="1"/>
</dbReference>
<dbReference type="RefSeq" id="WP_012964619.1">
    <property type="nucleotide sequence ID" value="NC_013849.1"/>
</dbReference>
<dbReference type="InterPro" id="IPR003593">
    <property type="entry name" value="AAA+_ATPase"/>
</dbReference>
<sequence length="246" mass="27262">MIRVENLTKRFGGVVAANNISFEVKKGEVLGIIGPNGSGKTTVVNLITGFIKPDSGKVFFAGKDITSKPPHEIANLGVVRTFQNVRPFYNLPAYKNLIIPLYSPRAKSFEEFKHGDRDHIALDLLEEVGFERDSPIPYKPASALPHGYIKRLELARALALKPEVLICDELFSGLSQAEIASLLPILEKLNENGLTLIMVEHRLKELFELADKVVVLEYGEKIAEGKPEEIVEDEKVKEAFLGAEVI</sequence>
<organism evidence="5 6">
    <name type="scientific">Ferroglobus placidus (strain DSM 10642 / AEDII12DO)</name>
    <dbReference type="NCBI Taxonomy" id="589924"/>
    <lineage>
        <taxon>Archaea</taxon>
        <taxon>Methanobacteriati</taxon>
        <taxon>Methanobacteriota</taxon>
        <taxon>Archaeoglobi</taxon>
        <taxon>Archaeoglobales</taxon>
        <taxon>Archaeoglobaceae</taxon>
        <taxon>Ferroglobus</taxon>
    </lineage>
</organism>
<keyword evidence="6" id="KW-1185">Reference proteome</keyword>
<dbReference type="InterPro" id="IPR032823">
    <property type="entry name" value="BCA_ABC_TP_C"/>
</dbReference>
<dbReference type="AlphaFoldDB" id="D3S134"/>
<dbReference type="KEGG" id="fpl:Ferp_0081"/>
<reference evidence="6" key="1">
    <citation type="submission" date="2010-02" db="EMBL/GenBank/DDBJ databases">
        <title>Complete sequence of Ferroglobus placidus DSM 10642.</title>
        <authorList>
            <consortium name="US DOE Joint Genome Institute"/>
            <person name="Lucas S."/>
            <person name="Copeland A."/>
            <person name="Lapidus A."/>
            <person name="Cheng J.-F."/>
            <person name="Bruce D."/>
            <person name="Goodwin L."/>
            <person name="Pitluck S."/>
            <person name="Saunders E."/>
            <person name="Brettin T."/>
            <person name="Detter J.C."/>
            <person name="Han C."/>
            <person name="Tapia R."/>
            <person name="Larimer F."/>
            <person name="Land M."/>
            <person name="Hauser L."/>
            <person name="Kyrpides N."/>
            <person name="Ivanova N."/>
            <person name="Holmes D."/>
            <person name="Lovley D."/>
            <person name="Kyrpides N."/>
            <person name="Anderson I.J."/>
            <person name="Woyke T."/>
        </authorList>
    </citation>
    <scope>NUCLEOTIDE SEQUENCE [LARGE SCALE GENOMIC DNA]</scope>
    <source>
        <strain evidence="6">DSM 10642 / AEDII12DO</strain>
    </source>
</reference>
<reference evidence="5 6" key="2">
    <citation type="journal article" date="2011" name="Stand. Genomic Sci.">
        <title>Complete genome sequence of Ferroglobus placidus AEDII12DO.</title>
        <authorList>
            <person name="Anderson I."/>
            <person name="Risso C."/>
            <person name="Holmes D."/>
            <person name="Lucas S."/>
            <person name="Copeland A."/>
            <person name="Lapidus A."/>
            <person name="Cheng J.F."/>
            <person name="Bruce D."/>
            <person name="Goodwin L."/>
            <person name="Pitluck S."/>
            <person name="Saunders E."/>
            <person name="Brettin T."/>
            <person name="Detter J.C."/>
            <person name="Han C."/>
            <person name="Tapia R."/>
            <person name="Larimer F."/>
            <person name="Land M."/>
            <person name="Hauser L."/>
            <person name="Woyke T."/>
            <person name="Lovley D."/>
            <person name="Kyrpides N."/>
            <person name="Ivanova N."/>
        </authorList>
    </citation>
    <scope>NUCLEOTIDE SEQUENCE [LARGE SCALE GENOMIC DNA]</scope>
    <source>
        <strain evidence="6">DSM 10642 / AEDII12DO</strain>
    </source>
</reference>
<dbReference type="CDD" id="cd03219">
    <property type="entry name" value="ABC_Mj1267_LivG_branched"/>
    <property type="match status" value="1"/>
</dbReference>
<dbReference type="InterPro" id="IPR027417">
    <property type="entry name" value="P-loop_NTPase"/>
</dbReference>
<protein>
    <submittedName>
        <fullName evidence="5">ABC transporter related protein</fullName>
    </submittedName>
</protein>
<dbReference type="HOGENOM" id="CLU_000604_1_2_2"/>
<dbReference type="Gene3D" id="3.40.50.300">
    <property type="entry name" value="P-loop containing nucleotide triphosphate hydrolases"/>
    <property type="match status" value="1"/>
</dbReference>
<dbReference type="eggNOG" id="arCOG00926">
    <property type="taxonomic scope" value="Archaea"/>
</dbReference>
<gene>
    <name evidence="5" type="ordered locus">Ferp_0081</name>
</gene>
<proteinExistence type="predicted"/>
<dbReference type="GO" id="GO:0005524">
    <property type="term" value="F:ATP binding"/>
    <property type="evidence" value="ECO:0007669"/>
    <property type="project" value="UniProtKB-KW"/>
</dbReference>
<dbReference type="SUPFAM" id="SSF52540">
    <property type="entry name" value="P-loop containing nucleoside triphosphate hydrolases"/>
    <property type="match status" value="1"/>
</dbReference>
<evidence type="ECO:0000256" key="3">
    <source>
        <dbReference type="ARBA" id="ARBA00022840"/>
    </source>
</evidence>
<evidence type="ECO:0000259" key="4">
    <source>
        <dbReference type="PROSITE" id="PS50893"/>
    </source>
</evidence>
<dbReference type="Pfam" id="PF00005">
    <property type="entry name" value="ABC_tran"/>
    <property type="match status" value="1"/>
</dbReference>
<evidence type="ECO:0000313" key="6">
    <source>
        <dbReference type="Proteomes" id="UP000002613"/>
    </source>
</evidence>
<evidence type="ECO:0000256" key="2">
    <source>
        <dbReference type="ARBA" id="ARBA00022741"/>
    </source>
</evidence>
<dbReference type="PANTHER" id="PTHR45772:SF9">
    <property type="entry name" value="CONSERVED COMPONENT OF ABC TRANSPORTER FOR NATURAL AMINO ACIDS"/>
    <property type="match status" value="1"/>
</dbReference>
<dbReference type="GO" id="GO:0005886">
    <property type="term" value="C:plasma membrane"/>
    <property type="evidence" value="ECO:0007669"/>
    <property type="project" value="TreeGrafter"/>
</dbReference>
<name>D3S134_FERPA</name>
<dbReference type="PaxDb" id="589924-Ferp_0081"/>
<dbReference type="PROSITE" id="PS50893">
    <property type="entry name" value="ABC_TRANSPORTER_2"/>
    <property type="match status" value="1"/>
</dbReference>
<dbReference type="InterPro" id="IPR003439">
    <property type="entry name" value="ABC_transporter-like_ATP-bd"/>
</dbReference>
<dbReference type="InterPro" id="IPR051120">
    <property type="entry name" value="ABC_AA/LPS_Transport"/>
</dbReference>
<accession>D3S134</accession>
<dbReference type="Pfam" id="PF12399">
    <property type="entry name" value="BCA_ABC_TP_C"/>
    <property type="match status" value="1"/>
</dbReference>
<dbReference type="GO" id="GO:0016887">
    <property type="term" value="F:ATP hydrolysis activity"/>
    <property type="evidence" value="ECO:0007669"/>
    <property type="project" value="InterPro"/>
</dbReference>
<evidence type="ECO:0000256" key="1">
    <source>
        <dbReference type="ARBA" id="ARBA00022448"/>
    </source>
</evidence>
<dbReference type="GeneID" id="8777573"/>
<dbReference type="PANTHER" id="PTHR45772">
    <property type="entry name" value="CONSERVED COMPONENT OF ABC TRANSPORTER FOR NATURAL AMINO ACIDS-RELATED"/>
    <property type="match status" value="1"/>
</dbReference>
<dbReference type="OrthoDB" id="44250at2157"/>
<keyword evidence="2" id="KW-0547">Nucleotide-binding</keyword>
<evidence type="ECO:0000313" key="5">
    <source>
        <dbReference type="EMBL" id="ADC64270.1"/>
    </source>
</evidence>
<dbReference type="EMBL" id="CP001899">
    <property type="protein sequence ID" value="ADC64270.1"/>
    <property type="molecule type" value="Genomic_DNA"/>
</dbReference>